<evidence type="ECO:0000313" key="3">
    <source>
        <dbReference type="EMBL" id="KAK8856672.1"/>
    </source>
</evidence>
<dbReference type="SMART" id="SM00355">
    <property type="entry name" value="ZnF_C2H2"/>
    <property type="match status" value="3"/>
</dbReference>
<dbReference type="InterPro" id="IPR013087">
    <property type="entry name" value="Znf_C2H2_type"/>
</dbReference>
<evidence type="ECO:0000256" key="1">
    <source>
        <dbReference type="SAM" id="MobiDB-lite"/>
    </source>
</evidence>
<dbReference type="Pfam" id="PF26082">
    <property type="entry name" value="zf-C2H2_AcuF"/>
    <property type="match status" value="1"/>
</dbReference>
<evidence type="ECO:0000313" key="4">
    <source>
        <dbReference type="Proteomes" id="UP001390339"/>
    </source>
</evidence>
<sequence length="380" mass="41976">MLMLYQGLQPLFLDKLGDVDASETLGQLTQRVRVLVESMADGHSESNSSADFSECSPDNIEEISEDLRAETLGLMELDPLIRYPVIEIMTERSAPGTDLDIWMPHKAYCDKVENRFPRAPDLLVSRLGRANYDRYLRCQHERDQEATQLLGVGDAVGSIAASTFRDSALGSSLATGSSYAETVMSYHGGGGQSIRVPPLSQAAKAGLPFKCLACGKLVIFKSNSVWKRHLYLDLRPWICLDPTCQLGDQVFESKPDWVTHLELEHNLSPEWAAFECPLCKEDTGPGRTAITRHLSSHLEELSLGALPSAHEVESSQSEGEDGEASVNEDADPSTYIDTPNATLDEQPPLELRCPICGFSPTGKPERRAVYLKKHMAIHKY</sequence>
<organism evidence="3 4">
    <name type="scientific">Apiospora arundinis</name>
    <dbReference type="NCBI Taxonomy" id="335852"/>
    <lineage>
        <taxon>Eukaryota</taxon>
        <taxon>Fungi</taxon>
        <taxon>Dikarya</taxon>
        <taxon>Ascomycota</taxon>
        <taxon>Pezizomycotina</taxon>
        <taxon>Sordariomycetes</taxon>
        <taxon>Xylariomycetidae</taxon>
        <taxon>Amphisphaeriales</taxon>
        <taxon>Apiosporaceae</taxon>
        <taxon>Apiospora</taxon>
    </lineage>
</organism>
<feature type="region of interest" description="Disordered" evidence="1">
    <location>
        <begin position="307"/>
        <end position="347"/>
    </location>
</feature>
<feature type="domain" description="C2H2-type" evidence="2">
    <location>
        <begin position="274"/>
        <end position="297"/>
    </location>
</feature>
<dbReference type="InterPro" id="IPR058925">
    <property type="entry name" value="zf-C2H2_AcuF"/>
</dbReference>
<evidence type="ECO:0000259" key="2">
    <source>
        <dbReference type="SMART" id="SM00355"/>
    </source>
</evidence>
<comment type="caution">
    <text evidence="3">The sequence shown here is derived from an EMBL/GenBank/DDBJ whole genome shotgun (WGS) entry which is preliminary data.</text>
</comment>
<accession>A0ABR2I2P9</accession>
<proteinExistence type="predicted"/>
<feature type="domain" description="C2H2-type" evidence="2">
    <location>
        <begin position="351"/>
        <end position="378"/>
    </location>
</feature>
<feature type="compositionally biased region" description="Acidic residues" evidence="1">
    <location>
        <begin position="318"/>
        <end position="331"/>
    </location>
</feature>
<keyword evidence="4" id="KW-1185">Reference proteome</keyword>
<dbReference type="PANTHER" id="PTHR35391">
    <property type="entry name" value="C2H2-TYPE DOMAIN-CONTAINING PROTEIN-RELATED"/>
    <property type="match status" value="1"/>
</dbReference>
<protein>
    <recommendedName>
        <fullName evidence="2">C2H2-type domain-containing protein</fullName>
    </recommendedName>
</protein>
<name>A0ABR2I2P9_9PEZI</name>
<reference evidence="3 4" key="1">
    <citation type="journal article" date="2024" name="IMA Fungus">
        <title>Apiospora arundinis, a panoply of carbohydrate-active enzymes and secondary metabolites.</title>
        <authorList>
            <person name="Sorensen T."/>
            <person name="Petersen C."/>
            <person name="Muurmann A.T."/>
            <person name="Christiansen J.V."/>
            <person name="Brundto M.L."/>
            <person name="Overgaard C.K."/>
            <person name="Boysen A.T."/>
            <person name="Wollenberg R.D."/>
            <person name="Larsen T.O."/>
            <person name="Sorensen J.L."/>
            <person name="Nielsen K.L."/>
            <person name="Sondergaard T.E."/>
        </authorList>
    </citation>
    <scope>NUCLEOTIDE SEQUENCE [LARGE SCALE GENOMIC DNA]</scope>
    <source>
        <strain evidence="3 4">AAU 773</strain>
    </source>
</reference>
<dbReference type="Proteomes" id="UP001390339">
    <property type="component" value="Unassembled WGS sequence"/>
</dbReference>
<feature type="domain" description="C2H2-type" evidence="2">
    <location>
        <begin position="237"/>
        <end position="265"/>
    </location>
</feature>
<dbReference type="PANTHER" id="PTHR35391:SF7">
    <property type="entry name" value="C2H2-TYPE DOMAIN-CONTAINING PROTEIN"/>
    <property type="match status" value="1"/>
</dbReference>
<dbReference type="EMBL" id="JAPCWZ010000007">
    <property type="protein sequence ID" value="KAK8856672.1"/>
    <property type="molecule type" value="Genomic_DNA"/>
</dbReference>
<gene>
    <name evidence="3" type="ORF">PGQ11_012584</name>
</gene>